<sequence length="380" mass="45716">MNMNRALEVIKSRVSLGNQRLEEVQERLSDAEQQIRKQNRRIGELEKTILKEFQRRDQWEKRAAEIQYLAQGRPIWSIKCPAPDSELRYHGGKYGDYAYCLTIRRQLELMGYYAYVDCYEDWDCPVEADVVLVIRGVHEYHPDRRSTKTCYVLWMVSHPELITCEELERYDLVLVDSKSYAEKLQQQVSVPVRPFYVLTDTEMFYRSEKNNLTPKYNRVFIGNTRGVLRNCVRWCNDNQIEVDVWGAEWEKFYPDSMYVHLHGQIEYHQISEVYRNSRFVINDHYPEMIETEMMNNRFPEVLLSGIPMVCDWAESFERNYGDMVLFYRNEEEFVQCMKEMEERYDELRANVMKNQDKLKEEFDFRRGIERMKALIDDISQ</sequence>
<proteinExistence type="predicted"/>
<dbReference type="AlphaFoldDB" id="A0A6N7XLZ2"/>
<feature type="domain" description="Spore protein YkvP/CgeB glycosyl transferase-like" evidence="2">
    <location>
        <begin position="234"/>
        <end position="371"/>
    </location>
</feature>
<dbReference type="SUPFAM" id="SSF53756">
    <property type="entry name" value="UDP-Glycosyltransferase/glycogen phosphorylase"/>
    <property type="match status" value="1"/>
</dbReference>
<dbReference type="Pfam" id="PF13524">
    <property type="entry name" value="Glyco_trans_1_2"/>
    <property type="match status" value="1"/>
</dbReference>
<keyword evidence="4" id="KW-1185">Reference proteome</keyword>
<feature type="coiled-coil region" evidence="1">
    <location>
        <begin position="14"/>
        <end position="48"/>
    </location>
</feature>
<dbReference type="Proteomes" id="UP000469424">
    <property type="component" value="Unassembled WGS sequence"/>
</dbReference>
<evidence type="ECO:0000259" key="2">
    <source>
        <dbReference type="Pfam" id="PF13524"/>
    </source>
</evidence>
<gene>
    <name evidence="3" type="ORF">FYJ65_06380</name>
</gene>
<feature type="coiled-coil region" evidence="1">
    <location>
        <begin position="330"/>
        <end position="357"/>
    </location>
</feature>
<evidence type="ECO:0000256" key="1">
    <source>
        <dbReference type="SAM" id="Coils"/>
    </source>
</evidence>
<evidence type="ECO:0000313" key="3">
    <source>
        <dbReference type="EMBL" id="MST70959.1"/>
    </source>
</evidence>
<accession>A0A6N7XLZ2</accession>
<reference evidence="3 4" key="1">
    <citation type="submission" date="2019-08" db="EMBL/GenBank/DDBJ databases">
        <title>In-depth cultivation of the pig gut microbiome towards novel bacterial diversity and tailored functional studies.</title>
        <authorList>
            <person name="Wylensek D."/>
            <person name="Hitch T.C.A."/>
            <person name="Clavel T."/>
        </authorList>
    </citation>
    <scope>NUCLEOTIDE SEQUENCE [LARGE SCALE GENOMIC DNA]</scope>
    <source>
        <strain evidence="3 4">WCA-MUC-591-APC-4B</strain>
    </source>
</reference>
<comment type="caution">
    <text evidence="3">The sequence shown here is derived from an EMBL/GenBank/DDBJ whole genome shotgun (WGS) entry which is preliminary data.</text>
</comment>
<dbReference type="EMBL" id="VUNA01000011">
    <property type="protein sequence ID" value="MST70959.1"/>
    <property type="molecule type" value="Genomic_DNA"/>
</dbReference>
<dbReference type="SUPFAM" id="SSF57997">
    <property type="entry name" value="Tropomyosin"/>
    <property type="match status" value="1"/>
</dbReference>
<organism evidence="3 4">
    <name type="scientific">Mogibacterium kristiansenii</name>
    <dbReference type="NCBI Taxonomy" id="2606708"/>
    <lineage>
        <taxon>Bacteria</taxon>
        <taxon>Bacillati</taxon>
        <taxon>Bacillota</taxon>
        <taxon>Clostridia</taxon>
        <taxon>Peptostreptococcales</taxon>
        <taxon>Anaerovoracaceae</taxon>
        <taxon>Mogibacterium</taxon>
    </lineage>
</organism>
<protein>
    <submittedName>
        <fullName evidence="3">Glycosyltransferase</fullName>
    </submittedName>
</protein>
<dbReference type="InterPro" id="IPR055259">
    <property type="entry name" value="YkvP/CgeB_Glyco_trans-like"/>
</dbReference>
<dbReference type="GO" id="GO:0016740">
    <property type="term" value="F:transferase activity"/>
    <property type="evidence" value="ECO:0007669"/>
    <property type="project" value="UniProtKB-KW"/>
</dbReference>
<evidence type="ECO:0000313" key="4">
    <source>
        <dbReference type="Proteomes" id="UP000469424"/>
    </source>
</evidence>
<name>A0A6N7XLZ2_9FIRM</name>
<keyword evidence="1" id="KW-0175">Coiled coil</keyword>
<keyword evidence="3" id="KW-0808">Transferase</keyword>